<dbReference type="InterPro" id="IPR020084">
    <property type="entry name" value="NUDIX_hydrolase_CS"/>
</dbReference>
<dbReference type="PRINTS" id="PR00502">
    <property type="entry name" value="NUDIXFAMILY"/>
</dbReference>
<proteinExistence type="inferred from homology"/>
<dbReference type="PANTHER" id="PTHR43736">
    <property type="entry name" value="ADP-RIBOSE PYROPHOSPHATASE"/>
    <property type="match status" value="1"/>
</dbReference>
<reference evidence="6 7" key="1">
    <citation type="submission" date="2019-05" db="EMBL/GenBank/DDBJ databases">
        <title>Georgenia *** sp. nov., and Georgenia *** sp. nov., isolated from the intestinal contents of plateau pika (Ochotona curzoniae) in the Qinghai-Tibet plateau of China.</title>
        <authorList>
            <person name="Tian Z."/>
        </authorList>
    </citation>
    <scope>NUCLEOTIDE SEQUENCE [LARGE SCALE GENOMIC DNA]</scope>
    <source>
        <strain evidence="6 7">Z294</strain>
    </source>
</reference>
<dbReference type="Pfam" id="PF00293">
    <property type="entry name" value="NUDIX"/>
    <property type="match status" value="1"/>
</dbReference>
<comment type="similarity">
    <text evidence="1 3">Belongs to the Nudix hydrolase family.</text>
</comment>
<protein>
    <submittedName>
        <fullName evidence="6">NUDIX hydrolase</fullName>
    </submittedName>
</protein>
<dbReference type="PANTHER" id="PTHR43736:SF1">
    <property type="entry name" value="DIHYDRONEOPTERIN TRIPHOSPHATE DIPHOSPHATASE"/>
    <property type="match status" value="1"/>
</dbReference>
<organism evidence="6 7">
    <name type="scientific">Georgenia wutianyii</name>
    <dbReference type="NCBI Taxonomy" id="2585135"/>
    <lineage>
        <taxon>Bacteria</taxon>
        <taxon>Bacillati</taxon>
        <taxon>Actinomycetota</taxon>
        <taxon>Actinomycetes</taxon>
        <taxon>Micrococcales</taxon>
        <taxon>Bogoriellaceae</taxon>
        <taxon>Georgenia</taxon>
    </lineage>
</organism>
<dbReference type="InterPro" id="IPR000086">
    <property type="entry name" value="NUDIX_hydrolase_dom"/>
</dbReference>
<evidence type="ECO:0000313" key="6">
    <source>
        <dbReference type="EMBL" id="QDB80580.1"/>
    </source>
</evidence>
<keyword evidence="7" id="KW-1185">Reference proteome</keyword>
<dbReference type="PROSITE" id="PS00893">
    <property type="entry name" value="NUDIX_BOX"/>
    <property type="match status" value="1"/>
</dbReference>
<feature type="domain" description="Nudix hydrolase" evidence="5">
    <location>
        <begin position="31"/>
        <end position="167"/>
    </location>
</feature>
<dbReference type="PROSITE" id="PS51462">
    <property type="entry name" value="NUDIX"/>
    <property type="match status" value="1"/>
</dbReference>
<feature type="region of interest" description="Disordered" evidence="4">
    <location>
        <begin position="1"/>
        <end position="25"/>
    </location>
</feature>
<dbReference type="CDD" id="cd03673">
    <property type="entry name" value="NUDIX_Ap6A_hydrolase"/>
    <property type="match status" value="1"/>
</dbReference>
<evidence type="ECO:0000313" key="7">
    <source>
        <dbReference type="Proteomes" id="UP000313948"/>
    </source>
</evidence>
<dbReference type="EMBL" id="CP040899">
    <property type="protein sequence ID" value="QDB80580.1"/>
    <property type="molecule type" value="Genomic_DNA"/>
</dbReference>
<dbReference type="InterPro" id="IPR020476">
    <property type="entry name" value="Nudix_hydrolase"/>
</dbReference>
<evidence type="ECO:0000256" key="2">
    <source>
        <dbReference type="ARBA" id="ARBA00022801"/>
    </source>
</evidence>
<sequence>MSAVPAPRRRIPAPPRPRPGAPRSTLLPVVDETSAGGLVVRVEDRQAFTAVIARRNRGGRLEWCLPKGHLEGEETPEEAAVREIAEETGITGRVLRHLATIDYWFSGDDRRVHKVVHHYLLEATSGDLTTENDPDQEAEDVAWVSLTEVASRLAYPNERRVVATARDVLAGRA</sequence>
<dbReference type="SUPFAM" id="SSF55811">
    <property type="entry name" value="Nudix"/>
    <property type="match status" value="1"/>
</dbReference>
<dbReference type="Gene3D" id="3.90.79.10">
    <property type="entry name" value="Nucleoside Triphosphate Pyrophosphohydrolase"/>
    <property type="match status" value="1"/>
</dbReference>
<dbReference type="Proteomes" id="UP000313948">
    <property type="component" value="Chromosome"/>
</dbReference>
<gene>
    <name evidence="6" type="ORF">FE251_15280</name>
</gene>
<dbReference type="InterPro" id="IPR015797">
    <property type="entry name" value="NUDIX_hydrolase-like_dom_sf"/>
</dbReference>
<keyword evidence="2 3" id="KW-0378">Hydrolase</keyword>
<name>A0ABX5VQN8_9MICO</name>
<dbReference type="GO" id="GO:0016787">
    <property type="term" value="F:hydrolase activity"/>
    <property type="evidence" value="ECO:0007669"/>
    <property type="project" value="UniProtKB-KW"/>
</dbReference>
<dbReference type="RefSeq" id="WP_139072267.1">
    <property type="nucleotide sequence ID" value="NZ_CP040899.1"/>
</dbReference>
<evidence type="ECO:0000256" key="3">
    <source>
        <dbReference type="RuleBase" id="RU003476"/>
    </source>
</evidence>
<evidence type="ECO:0000256" key="4">
    <source>
        <dbReference type="SAM" id="MobiDB-lite"/>
    </source>
</evidence>
<accession>A0ABX5VQN8</accession>
<evidence type="ECO:0000256" key="1">
    <source>
        <dbReference type="ARBA" id="ARBA00005582"/>
    </source>
</evidence>
<evidence type="ECO:0000259" key="5">
    <source>
        <dbReference type="PROSITE" id="PS51462"/>
    </source>
</evidence>